<organism evidence="2 3">
    <name type="scientific">Orchesella cincta</name>
    <name type="common">Springtail</name>
    <name type="synonym">Podura cincta</name>
    <dbReference type="NCBI Taxonomy" id="48709"/>
    <lineage>
        <taxon>Eukaryota</taxon>
        <taxon>Metazoa</taxon>
        <taxon>Ecdysozoa</taxon>
        <taxon>Arthropoda</taxon>
        <taxon>Hexapoda</taxon>
        <taxon>Collembola</taxon>
        <taxon>Entomobryomorpha</taxon>
        <taxon>Entomobryoidea</taxon>
        <taxon>Orchesellidae</taxon>
        <taxon>Orchesellinae</taxon>
        <taxon>Orchesella</taxon>
    </lineage>
</organism>
<dbReference type="PANTHER" id="PTHR24413">
    <property type="entry name" value="SPECKLE-TYPE POZ PROTEIN"/>
    <property type="match status" value="1"/>
</dbReference>
<sequence length="84" mass="9427">MIENETKTLVISDFDDVVVKGMLEYLYTGATDCMAERAPELLQIAEKYDLADLKEDCGYALAESLNKDNAPMIGPWLTLSMFRS</sequence>
<dbReference type="InterPro" id="IPR000210">
    <property type="entry name" value="BTB/POZ_dom"/>
</dbReference>
<reference evidence="2 3" key="1">
    <citation type="journal article" date="2016" name="Genome Biol. Evol.">
        <title>Gene Family Evolution Reflects Adaptation to Soil Environmental Stressors in the Genome of the Collembolan Orchesella cincta.</title>
        <authorList>
            <person name="Faddeeva-Vakhrusheva A."/>
            <person name="Derks M.F."/>
            <person name="Anvar S.Y."/>
            <person name="Agamennone V."/>
            <person name="Suring W."/>
            <person name="Smit S."/>
            <person name="van Straalen N.M."/>
            <person name="Roelofs D."/>
        </authorList>
    </citation>
    <scope>NUCLEOTIDE SEQUENCE [LARGE SCALE GENOMIC DNA]</scope>
    <source>
        <tissue evidence="2">Mixed pool</tissue>
    </source>
</reference>
<keyword evidence="3" id="KW-1185">Reference proteome</keyword>
<dbReference type="SUPFAM" id="SSF54695">
    <property type="entry name" value="POZ domain"/>
    <property type="match status" value="1"/>
</dbReference>
<dbReference type="AlphaFoldDB" id="A0A1D2M831"/>
<evidence type="ECO:0000313" key="3">
    <source>
        <dbReference type="Proteomes" id="UP000094527"/>
    </source>
</evidence>
<accession>A0A1D2M831</accession>
<dbReference type="Proteomes" id="UP000094527">
    <property type="component" value="Unassembled WGS sequence"/>
</dbReference>
<dbReference type="OrthoDB" id="9978265at2759"/>
<proteinExistence type="predicted"/>
<evidence type="ECO:0000259" key="1">
    <source>
        <dbReference type="Pfam" id="PF00651"/>
    </source>
</evidence>
<protein>
    <submittedName>
        <fullName evidence="2">BTB and MATH domain-containing protein 40</fullName>
    </submittedName>
</protein>
<feature type="domain" description="BTB" evidence="1">
    <location>
        <begin position="4"/>
        <end position="64"/>
    </location>
</feature>
<dbReference type="Gene3D" id="3.30.710.10">
    <property type="entry name" value="Potassium Channel Kv1.1, Chain A"/>
    <property type="match status" value="1"/>
</dbReference>
<name>A0A1D2M831_ORCCI</name>
<dbReference type="InterPro" id="IPR011333">
    <property type="entry name" value="SKP1/BTB/POZ_sf"/>
</dbReference>
<comment type="caution">
    <text evidence="2">The sequence shown here is derived from an EMBL/GenBank/DDBJ whole genome shotgun (WGS) entry which is preliminary data.</text>
</comment>
<evidence type="ECO:0000313" key="2">
    <source>
        <dbReference type="EMBL" id="ODM89143.1"/>
    </source>
</evidence>
<gene>
    <name evidence="2" type="ORF">Ocin01_17541</name>
</gene>
<dbReference type="Pfam" id="PF00651">
    <property type="entry name" value="BTB"/>
    <property type="match status" value="1"/>
</dbReference>
<dbReference type="EMBL" id="LJIJ01002863">
    <property type="protein sequence ID" value="ODM89143.1"/>
    <property type="molecule type" value="Genomic_DNA"/>
</dbReference>